<keyword evidence="2" id="KW-1185">Reference proteome</keyword>
<dbReference type="STRING" id="321267.SHM7688_02144"/>
<dbReference type="AlphaFoldDB" id="A0A0P1EQG7"/>
<name>A0A0P1EQG7_9RHOB</name>
<dbReference type="Proteomes" id="UP000054823">
    <property type="component" value="Unassembled WGS sequence"/>
</dbReference>
<sequence>MILEKIKTAVDAGNRVHWVNSGYVVKRDGFGRYLTYLHAEWVSYRFGQPGW</sequence>
<organism evidence="1 2">
    <name type="scientific">Shimia marina</name>
    <dbReference type="NCBI Taxonomy" id="321267"/>
    <lineage>
        <taxon>Bacteria</taxon>
        <taxon>Pseudomonadati</taxon>
        <taxon>Pseudomonadota</taxon>
        <taxon>Alphaproteobacteria</taxon>
        <taxon>Rhodobacterales</taxon>
        <taxon>Roseobacteraceae</taxon>
    </lineage>
</organism>
<accession>A0A0P1EQG7</accession>
<proteinExistence type="predicted"/>
<dbReference type="EMBL" id="CYPW01000020">
    <property type="protein sequence ID" value="CUH52697.1"/>
    <property type="molecule type" value="Genomic_DNA"/>
</dbReference>
<reference evidence="1 2" key="1">
    <citation type="submission" date="2015-09" db="EMBL/GenBank/DDBJ databases">
        <authorList>
            <consortium name="Swine Surveillance"/>
        </authorList>
    </citation>
    <scope>NUCLEOTIDE SEQUENCE [LARGE SCALE GENOMIC DNA]</scope>
    <source>
        <strain evidence="1 2">CECT 7688</strain>
    </source>
</reference>
<gene>
    <name evidence="1" type="ORF">SHM7688_02144</name>
</gene>
<protein>
    <submittedName>
        <fullName evidence="1">Uncharacterized protein</fullName>
    </submittedName>
</protein>
<evidence type="ECO:0000313" key="2">
    <source>
        <dbReference type="Proteomes" id="UP000054823"/>
    </source>
</evidence>
<evidence type="ECO:0000313" key="1">
    <source>
        <dbReference type="EMBL" id="CUH52697.1"/>
    </source>
</evidence>